<evidence type="ECO:0000313" key="4">
    <source>
        <dbReference type="Proteomes" id="UP000189632"/>
    </source>
</evidence>
<dbReference type="KEGG" id="bapi:BBC0122_012290"/>
<dbReference type="Pfam" id="PF05036">
    <property type="entry name" value="SPOR"/>
    <property type="match status" value="1"/>
</dbReference>
<feature type="region of interest" description="Disordered" evidence="1">
    <location>
        <begin position="896"/>
        <end position="940"/>
    </location>
</feature>
<dbReference type="OrthoDB" id="7338235at2"/>
<feature type="region of interest" description="Disordered" evidence="1">
    <location>
        <begin position="556"/>
        <end position="576"/>
    </location>
</feature>
<feature type="compositionally biased region" description="Polar residues" evidence="1">
    <location>
        <begin position="782"/>
        <end position="811"/>
    </location>
</feature>
<evidence type="ECO:0000259" key="2">
    <source>
        <dbReference type="PROSITE" id="PS51724"/>
    </source>
</evidence>
<dbReference type="GO" id="GO:0042834">
    <property type="term" value="F:peptidoglycan binding"/>
    <property type="evidence" value="ECO:0007669"/>
    <property type="project" value="InterPro"/>
</dbReference>
<evidence type="ECO:0000313" key="3">
    <source>
        <dbReference type="EMBL" id="AQT47343.1"/>
    </source>
</evidence>
<dbReference type="PROSITE" id="PS51724">
    <property type="entry name" value="SPOR"/>
    <property type="match status" value="1"/>
</dbReference>
<feature type="compositionally biased region" description="Polar residues" evidence="1">
    <location>
        <begin position="193"/>
        <end position="215"/>
    </location>
</feature>
<feature type="domain" description="SPOR" evidence="2">
    <location>
        <begin position="942"/>
        <end position="1025"/>
    </location>
</feature>
<feature type="region of interest" description="Disordered" evidence="1">
    <location>
        <begin position="268"/>
        <end position="453"/>
    </location>
</feature>
<feature type="compositionally biased region" description="Low complexity" evidence="1">
    <location>
        <begin position="715"/>
        <end position="728"/>
    </location>
</feature>
<gene>
    <name evidence="3" type="ORF">BBC0122_012290</name>
</gene>
<sequence length="1025" mass="109948">MTDNDRNAPRPERPASEEKDPLLELTRLFNLDFNANGDSPTRKPVTSTVQTGPSQQPQNSGADDADLSFLDAQPPVTSSRPASGLTNDRNTAARNNDDLDFLPQAEDSAPAPRQQEPDLPFNELYDMPSFTPQARATGAPIEPPAGFPDIDLDTLPDIPIGNEPSQPANSVNPAFDKQAQYGRVANSPDFVPEQTTSGFQNTSFGQPLNSPNELSQPVPVHNFSQELPEQNTNDQTTVQQTARRDPIFDEMGFDKELENLLVNDPLPASGEHFGSQNAAENLAPSNSHYNDPVRQAVNPPVENHQYSGNLNSLSNVETSGNDPQFQTHRNQFEQNKPYSTNTYSESRATNAAPLPYEPPQQNQAGSETDFLNSDDPFGFDDVFANDGHPLSENVPPDSGLHHAEPAAAPVARPQSADPFGLEDLSADENAIVNPPFHENPSPVASPESRDVQPEMVNDVADIPHLPLEAQETEQQFMQSVNSETRYTQTGEQATENTQALNPNPDYPQPAEENGGVNTSYAASEEAFAQNSGENDANQPPDVNTYKFADEIVETTEPVDVPEIPYPAEEPAQSADALESEFADVFSVGNKQEATNTPQEQDDFFAEAYAQSGYGQDKTREPENTSETLQGQYPLPQPNVPYDGSEQALLAGNAALEGLQNQNRPKSFARKLTIGGVALFILLGGGYAAMKYFMPSQGGGASTVIHADDSPYKVQAEQTGTTNETQNNQDVYNQANGQNGSEGNQDKLVDHSETPEDLTALNDVPDGVDTYADPSNVEDAITAASNQSVPTREVQSVVVNPDGTITPSPRSNTAEKQDSSSATINDKEANAQNGTEQASSDGTASSESGMSAADSELTKIINEDAQSNHGTPDDNGDNSQTGSLTSESVLNGINTVHSPKRQQQAQPIITAETPRQSPPALPKTPTRPLETSEPKTTAPVTASVGSGGYYVQIASQPTQEAATTSMNKAKSLFGSLIGSLPLSIQPASIPGKGTYYRVRIQVGPRDDAVSLCDKIKSQNGSCFVGK</sequence>
<dbReference type="AlphaFoldDB" id="A0A1U9MHY9"/>
<evidence type="ECO:0000256" key="1">
    <source>
        <dbReference type="SAM" id="MobiDB-lite"/>
    </source>
</evidence>
<feature type="region of interest" description="Disordered" evidence="1">
    <location>
        <begin position="715"/>
        <end position="748"/>
    </location>
</feature>
<dbReference type="EMBL" id="CP015625">
    <property type="protein sequence ID" value="AQT47343.1"/>
    <property type="molecule type" value="Genomic_DNA"/>
</dbReference>
<feature type="compositionally biased region" description="Polar residues" evidence="1">
    <location>
        <begin position="896"/>
        <end position="906"/>
    </location>
</feature>
<feature type="compositionally biased region" description="Polar residues" evidence="1">
    <location>
        <begin position="818"/>
        <end position="848"/>
    </location>
</feature>
<reference evidence="3 4" key="1">
    <citation type="submission" date="2016-11" db="EMBL/GenBank/DDBJ databases">
        <title>Comparative genomics of Bartonella apis.</title>
        <authorList>
            <person name="Engel P."/>
        </authorList>
    </citation>
    <scope>NUCLEOTIDE SEQUENCE [LARGE SCALE GENOMIC DNA]</scope>
    <source>
        <strain evidence="3 4">BBC0122</strain>
    </source>
</reference>
<feature type="compositionally biased region" description="Low complexity" evidence="1">
    <location>
        <begin position="230"/>
        <end position="240"/>
    </location>
</feature>
<feature type="compositionally biased region" description="Polar residues" evidence="1">
    <location>
        <begin position="36"/>
        <end position="61"/>
    </location>
</feature>
<keyword evidence="4" id="KW-1185">Reference proteome</keyword>
<feature type="compositionally biased region" description="Basic and acidic residues" evidence="1">
    <location>
        <begin position="1"/>
        <end position="22"/>
    </location>
</feature>
<dbReference type="InterPro" id="IPR007730">
    <property type="entry name" value="SPOR-like_dom"/>
</dbReference>
<dbReference type="RefSeq" id="WP_077992266.1">
    <property type="nucleotide sequence ID" value="NZ_CP015625.1"/>
</dbReference>
<feature type="compositionally biased region" description="Polar residues" evidence="1">
    <location>
        <begin position="274"/>
        <end position="289"/>
    </location>
</feature>
<feature type="compositionally biased region" description="Polar residues" evidence="1">
    <location>
        <begin position="474"/>
        <end position="501"/>
    </location>
</feature>
<dbReference type="Proteomes" id="UP000189632">
    <property type="component" value="Chromosome"/>
</dbReference>
<feature type="region of interest" description="Disordered" evidence="1">
    <location>
        <begin position="782"/>
        <end position="852"/>
    </location>
</feature>
<feature type="compositionally biased region" description="Polar residues" evidence="1">
    <location>
        <begin position="304"/>
        <end position="349"/>
    </location>
</feature>
<feature type="compositionally biased region" description="Polar residues" evidence="1">
    <location>
        <begin position="359"/>
        <end position="371"/>
    </location>
</feature>
<feature type="compositionally biased region" description="Polar residues" evidence="1">
    <location>
        <begin position="528"/>
        <end position="541"/>
    </location>
</feature>
<feature type="region of interest" description="Disordered" evidence="1">
    <location>
        <begin position="1"/>
        <end position="240"/>
    </location>
</feature>
<proteinExistence type="predicted"/>
<accession>A0A1U9MHY9</accession>
<feature type="compositionally biased region" description="Low complexity" evidence="1">
    <location>
        <begin position="85"/>
        <end position="94"/>
    </location>
</feature>
<organism evidence="3 4">
    <name type="scientific">Bartonella choladocola</name>
    <dbReference type="NCBI Taxonomy" id="2750995"/>
    <lineage>
        <taxon>Bacteria</taxon>
        <taxon>Pseudomonadati</taxon>
        <taxon>Pseudomonadota</taxon>
        <taxon>Alphaproteobacteria</taxon>
        <taxon>Hyphomicrobiales</taxon>
        <taxon>Bartonellaceae</taxon>
        <taxon>Bartonella</taxon>
    </lineage>
</organism>
<dbReference type="InterPro" id="IPR036680">
    <property type="entry name" value="SPOR-like_sf"/>
</dbReference>
<name>A0A1U9MHY9_9HYPH</name>
<feature type="compositionally biased region" description="Polar residues" evidence="1">
    <location>
        <begin position="163"/>
        <end position="172"/>
    </location>
</feature>
<feature type="compositionally biased region" description="Polar residues" evidence="1">
    <location>
        <begin position="729"/>
        <end position="742"/>
    </location>
</feature>
<dbReference type="Gene3D" id="3.30.70.1070">
    <property type="entry name" value="Sporulation related repeat"/>
    <property type="match status" value="1"/>
</dbReference>
<protein>
    <submittedName>
        <fullName evidence="3">Sporulation related domain-containing protein</fullName>
    </submittedName>
</protein>
<feature type="region of interest" description="Disordered" evidence="1">
    <location>
        <begin position="474"/>
        <end position="542"/>
    </location>
</feature>
<feature type="region of interest" description="Disordered" evidence="1">
    <location>
        <begin position="864"/>
        <end position="884"/>
    </location>
</feature>